<protein>
    <submittedName>
        <fullName evidence="1">Uncharacterized protein</fullName>
    </submittedName>
</protein>
<sequence>MLYIRRFSVQHTGILSPPLSRFTALYMPLVLLIIEWQLVVTRSYTGQKPVSYRRYEVGSARTNTCTSSRWETRRVGIVVAVCTSSWLGQGLQ</sequence>
<dbReference type="EMBL" id="CP017554">
    <property type="protein sequence ID" value="AOW01726.1"/>
    <property type="molecule type" value="Genomic_DNA"/>
</dbReference>
<evidence type="ECO:0000313" key="2">
    <source>
        <dbReference type="Proteomes" id="UP000182444"/>
    </source>
</evidence>
<dbReference type="AlphaFoldDB" id="A0A1D8N7V9"/>
<accession>A0A1D8N7V9</accession>
<dbReference type="Proteomes" id="UP000182444">
    <property type="component" value="Chromosome 1B"/>
</dbReference>
<organism evidence="1 2">
    <name type="scientific">Yarrowia lipolytica</name>
    <name type="common">Candida lipolytica</name>
    <dbReference type="NCBI Taxonomy" id="4952"/>
    <lineage>
        <taxon>Eukaryota</taxon>
        <taxon>Fungi</taxon>
        <taxon>Dikarya</taxon>
        <taxon>Ascomycota</taxon>
        <taxon>Saccharomycotina</taxon>
        <taxon>Dipodascomycetes</taxon>
        <taxon>Dipodascales</taxon>
        <taxon>Dipodascales incertae sedis</taxon>
        <taxon>Yarrowia</taxon>
    </lineage>
</organism>
<dbReference type="VEuPathDB" id="FungiDB:YALI1_B19877g"/>
<reference evidence="1 2" key="1">
    <citation type="journal article" date="2016" name="PLoS ONE">
        <title>Sequence Assembly of Yarrowia lipolytica Strain W29/CLIB89 Shows Transposable Element Diversity.</title>
        <authorList>
            <person name="Magnan C."/>
            <person name="Yu J."/>
            <person name="Chang I."/>
            <person name="Jahn E."/>
            <person name="Kanomata Y."/>
            <person name="Wu J."/>
            <person name="Zeller M."/>
            <person name="Oakes M."/>
            <person name="Baldi P."/>
            <person name="Sandmeyer S."/>
        </authorList>
    </citation>
    <scope>NUCLEOTIDE SEQUENCE [LARGE SCALE GENOMIC DNA]</scope>
    <source>
        <strain evidence="2">CLIB89(W29)</strain>
    </source>
</reference>
<dbReference type="GeneID" id="94582745"/>
<evidence type="ECO:0000313" key="1">
    <source>
        <dbReference type="EMBL" id="AOW01726.1"/>
    </source>
</evidence>
<dbReference type="RefSeq" id="XP_068138197.1">
    <property type="nucleotide sequence ID" value="XM_068282096.1"/>
</dbReference>
<gene>
    <name evidence="1" type="ORF">YALI1_B19877g</name>
</gene>
<proteinExistence type="predicted"/>
<name>A0A1D8N7V9_YARLL</name>